<dbReference type="EMBL" id="JAVHJL010000011">
    <property type="protein sequence ID" value="KAK6496235.1"/>
    <property type="molecule type" value="Genomic_DNA"/>
</dbReference>
<reference evidence="2 3" key="1">
    <citation type="submission" date="2023-08" db="EMBL/GenBank/DDBJ databases">
        <authorList>
            <person name="Palmer J.M."/>
        </authorList>
    </citation>
    <scope>NUCLEOTIDE SEQUENCE [LARGE SCALE GENOMIC DNA]</scope>
    <source>
        <strain evidence="2 3">TWF481</strain>
    </source>
</reference>
<evidence type="ECO:0000256" key="1">
    <source>
        <dbReference type="SAM" id="MobiDB-lite"/>
    </source>
</evidence>
<dbReference type="Proteomes" id="UP001370758">
    <property type="component" value="Unassembled WGS sequence"/>
</dbReference>
<accession>A0AAV9VSQ1</accession>
<gene>
    <name evidence="2" type="ORF">TWF481_002259</name>
</gene>
<feature type="compositionally biased region" description="Basic and acidic residues" evidence="1">
    <location>
        <begin position="80"/>
        <end position="95"/>
    </location>
</feature>
<name>A0AAV9VSQ1_9PEZI</name>
<feature type="compositionally biased region" description="Polar residues" evidence="1">
    <location>
        <begin position="9"/>
        <end position="31"/>
    </location>
</feature>
<comment type="caution">
    <text evidence="2">The sequence shown here is derived from an EMBL/GenBank/DDBJ whole genome shotgun (WGS) entry which is preliminary data.</text>
</comment>
<organism evidence="2 3">
    <name type="scientific">Arthrobotrys musiformis</name>
    <dbReference type="NCBI Taxonomy" id="47236"/>
    <lineage>
        <taxon>Eukaryota</taxon>
        <taxon>Fungi</taxon>
        <taxon>Dikarya</taxon>
        <taxon>Ascomycota</taxon>
        <taxon>Pezizomycotina</taxon>
        <taxon>Orbiliomycetes</taxon>
        <taxon>Orbiliales</taxon>
        <taxon>Orbiliaceae</taxon>
        <taxon>Arthrobotrys</taxon>
    </lineage>
</organism>
<keyword evidence="3" id="KW-1185">Reference proteome</keyword>
<evidence type="ECO:0000313" key="3">
    <source>
        <dbReference type="Proteomes" id="UP001370758"/>
    </source>
</evidence>
<proteinExistence type="predicted"/>
<feature type="compositionally biased region" description="Basic and acidic residues" evidence="1">
    <location>
        <begin position="271"/>
        <end position="301"/>
    </location>
</feature>
<protein>
    <submittedName>
        <fullName evidence="2">Uncharacterized protein</fullName>
    </submittedName>
</protein>
<feature type="compositionally biased region" description="Polar residues" evidence="1">
    <location>
        <begin position="323"/>
        <end position="334"/>
    </location>
</feature>
<evidence type="ECO:0000313" key="2">
    <source>
        <dbReference type="EMBL" id="KAK6496235.1"/>
    </source>
</evidence>
<dbReference type="AlphaFoldDB" id="A0AAV9VSQ1"/>
<sequence length="406" mass="45289">MLQMDRSDGPQSTPPLSMIPSPTNSDYSVDSQAAPRGVSLRERLEWARANPSSTKKESQKKRKRSSSPVAPRPRPLQPSPERRMYREPQHEELSERQSPPEISVWPRFSDAMYAPLRAGQETGGDSGRTTPHMLRIPPEEPQQVHQAEDDDSPVRGRQRSSPNWTVPESLDEGDEEERPAPPPPSTTYVDGPALLPQKRRWQSVEEVVEDGEGMPNPNPQVAGVRRPSHSLPAVIVHDDPSPRPRKKRCGGTLEAPSECYSLPTPIFHPSPAREREEKERGEKERGEKERGEKDEEDDTRRLTIAQPIPHPARPRTYGEIRSGCSTIVQPSSHQGPVPGNPAIVQSDAQPQQEGGTGEREGGSGQPPHLSSRIRLVRIRGHPAGGPRAQRRDEYHYVEDRTLIVVI</sequence>
<feature type="region of interest" description="Disordered" evidence="1">
    <location>
        <begin position="1"/>
        <end position="373"/>
    </location>
</feature>